<evidence type="ECO:0000256" key="2">
    <source>
        <dbReference type="ARBA" id="ARBA00022977"/>
    </source>
</evidence>
<name>A0A7C8KWK6_9BACI</name>
<evidence type="ECO:0000256" key="3">
    <source>
        <dbReference type="ARBA" id="ARBA00023002"/>
    </source>
</evidence>
<evidence type="ECO:0000256" key="1">
    <source>
        <dbReference type="ARBA" id="ARBA00004948"/>
    </source>
</evidence>
<keyword evidence="2" id="KW-0784">Thiamine biosynthesis</keyword>
<comment type="caution">
    <text evidence="7">The sequence shown here is derived from an EMBL/GenBank/DDBJ whole genome shotgun (WGS) entry which is preliminary data.</text>
</comment>
<dbReference type="InterPro" id="IPR006076">
    <property type="entry name" value="FAD-dep_OxRdtase"/>
</dbReference>
<dbReference type="AlphaFoldDB" id="A0A7C8KWK6"/>
<dbReference type="Pfam" id="PF01266">
    <property type="entry name" value="DAO"/>
    <property type="match status" value="1"/>
</dbReference>
<dbReference type="InterPro" id="IPR012727">
    <property type="entry name" value="Gly_oxidase_ThiO"/>
</dbReference>
<accession>A0A7C8KWK6</accession>
<comment type="pathway">
    <text evidence="1">Cofactor biosynthesis; thiamine diphosphate biosynthesis.</text>
</comment>
<keyword evidence="3 7" id="KW-0560">Oxidoreductase</keyword>
<evidence type="ECO:0000313" key="8">
    <source>
        <dbReference type="Proteomes" id="UP000480246"/>
    </source>
</evidence>
<dbReference type="GO" id="GO:0043799">
    <property type="term" value="F:glycine oxidase activity"/>
    <property type="evidence" value="ECO:0007669"/>
    <property type="project" value="UniProtKB-EC"/>
</dbReference>
<dbReference type="GO" id="GO:0009229">
    <property type="term" value="P:thiamine diphosphate biosynthetic process"/>
    <property type="evidence" value="ECO:0007669"/>
    <property type="project" value="UniProtKB-UniPathway"/>
</dbReference>
<dbReference type="Gene3D" id="3.50.50.60">
    <property type="entry name" value="FAD/NAD(P)-binding domain"/>
    <property type="match status" value="1"/>
</dbReference>
<keyword evidence="8" id="KW-1185">Reference proteome</keyword>
<feature type="domain" description="FAD dependent oxidoreductase" evidence="6">
    <location>
        <begin position="19"/>
        <end position="359"/>
    </location>
</feature>
<reference evidence="7 8" key="1">
    <citation type="submission" date="2019-10" db="EMBL/GenBank/DDBJ databases">
        <title>Gracilibacillus sp. nov. isolated from rice seeds.</title>
        <authorList>
            <person name="He S."/>
        </authorList>
    </citation>
    <scope>NUCLEOTIDE SEQUENCE [LARGE SCALE GENOMIC DNA]</scope>
    <source>
        <strain evidence="7 8">TD8</strain>
    </source>
</reference>
<dbReference type="GO" id="GO:0050660">
    <property type="term" value="F:flavin adenine dinucleotide binding"/>
    <property type="evidence" value="ECO:0007669"/>
    <property type="project" value="InterPro"/>
</dbReference>
<organism evidence="7 8">
    <name type="scientific">Gracilibacillus oryzae</name>
    <dbReference type="NCBI Taxonomy" id="1672701"/>
    <lineage>
        <taxon>Bacteria</taxon>
        <taxon>Bacillati</taxon>
        <taxon>Bacillota</taxon>
        <taxon>Bacilli</taxon>
        <taxon>Bacillales</taxon>
        <taxon>Bacillaceae</taxon>
        <taxon>Gracilibacillus</taxon>
    </lineage>
</organism>
<gene>
    <name evidence="7" type="primary">thiO</name>
    <name evidence="7" type="ORF">F9U64_02150</name>
</gene>
<dbReference type="InterPro" id="IPR036188">
    <property type="entry name" value="FAD/NAD-bd_sf"/>
</dbReference>
<dbReference type="PANTHER" id="PTHR13847">
    <property type="entry name" value="SARCOSINE DEHYDROGENASE-RELATED"/>
    <property type="match status" value="1"/>
</dbReference>
<dbReference type="Proteomes" id="UP000480246">
    <property type="component" value="Unassembled WGS sequence"/>
</dbReference>
<proteinExistence type="predicted"/>
<sequence length="382" mass="41566">MTDSIIGRRNSMRKQFDQIVVGGGVIGCSIAYQLSKRGYHVLLIESGTIGNGASCAAAGMLGAQAEFSSDSVLFDFARESRALFPELARELKEASGIDIELVQKGMLKLAYTQEQLNQLKKMAKFQENAGETAILLTEKAVLLKERKLAPDFLAGLFLPDDGHVSAPMLTSAFARAAQNHHAVLLEHTQVNEIIEQENGLKGVKTGNGSFYCDKLVMATGKDMTNWLPDDMAITPVKGECVSIRPDQPLIGSTIFSDGCYLVPKQDGRIIIGATSFPGITDPVVRVKSVEYLLTRAKQILPAIAYAQMENFWTGIRPQTEDGFPYIGEIPGKQGLYVAAGHYRNGILLSPMTGIMMADLIEGKAAEKYTRSFAVDRAQQAII</sequence>
<dbReference type="Gene3D" id="3.30.9.10">
    <property type="entry name" value="D-Amino Acid Oxidase, subunit A, domain 2"/>
    <property type="match status" value="1"/>
</dbReference>
<dbReference type="SUPFAM" id="SSF51905">
    <property type="entry name" value="FAD/NAD(P)-binding domain"/>
    <property type="match status" value="1"/>
</dbReference>
<protein>
    <recommendedName>
        <fullName evidence="5">glycine oxidase</fullName>
        <ecNumber evidence="5">1.4.3.19</ecNumber>
    </recommendedName>
</protein>
<evidence type="ECO:0000313" key="7">
    <source>
        <dbReference type="EMBL" id="KAB8139019.1"/>
    </source>
</evidence>
<dbReference type="NCBIfam" id="TIGR02352">
    <property type="entry name" value="thiamin_ThiO"/>
    <property type="match status" value="1"/>
</dbReference>
<dbReference type="GO" id="GO:0005737">
    <property type="term" value="C:cytoplasm"/>
    <property type="evidence" value="ECO:0007669"/>
    <property type="project" value="TreeGrafter"/>
</dbReference>
<dbReference type="PANTHER" id="PTHR13847:SF289">
    <property type="entry name" value="GLYCINE OXIDASE"/>
    <property type="match status" value="1"/>
</dbReference>
<evidence type="ECO:0000256" key="5">
    <source>
        <dbReference type="ARBA" id="ARBA00050018"/>
    </source>
</evidence>
<evidence type="ECO:0000259" key="6">
    <source>
        <dbReference type="Pfam" id="PF01266"/>
    </source>
</evidence>
<comment type="catalytic activity">
    <reaction evidence="4">
        <text>glycine + O2 + H2O = glyoxylate + H2O2 + NH4(+)</text>
        <dbReference type="Rhea" id="RHEA:11532"/>
        <dbReference type="ChEBI" id="CHEBI:15377"/>
        <dbReference type="ChEBI" id="CHEBI:15379"/>
        <dbReference type="ChEBI" id="CHEBI:16240"/>
        <dbReference type="ChEBI" id="CHEBI:28938"/>
        <dbReference type="ChEBI" id="CHEBI:36655"/>
        <dbReference type="ChEBI" id="CHEBI:57305"/>
        <dbReference type="EC" id="1.4.3.19"/>
    </reaction>
</comment>
<dbReference type="OrthoDB" id="9794226at2"/>
<dbReference type="EC" id="1.4.3.19" evidence="5"/>
<dbReference type="SUPFAM" id="SSF54373">
    <property type="entry name" value="FAD-linked reductases, C-terminal domain"/>
    <property type="match status" value="1"/>
</dbReference>
<dbReference type="GO" id="GO:0009228">
    <property type="term" value="P:thiamine biosynthetic process"/>
    <property type="evidence" value="ECO:0007669"/>
    <property type="project" value="UniProtKB-KW"/>
</dbReference>
<dbReference type="EMBL" id="WEID01000008">
    <property type="protein sequence ID" value="KAB8139019.1"/>
    <property type="molecule type" value="Genomic_DNA"/>
</dbReference>
<dbReference type="UniPathway" id="UPA00060"/>
<evidence type="ECO:0000256" key="4">
    <source>
        <dbReference type="ARBA" id="ARBA00049872"/>
    </source>
</evidence>